<dbReference type="Pfam" id="PF02602">
    <property type="entry name" value="HEM4"/>
    <property type="match status" value="1"/>
</dbReference>
<dbReference type="GO" id="GO:0032259">
    <property type="term" value="P:methylation"/>
    <property type="evidence" value="ECO:0007669"/>
    <property type="project" value="UniProtKB-KW"/>
</dbReference>
<dbReference type="InterPro" id="IPR003043">
    <property type="entry name" value="Uropor_MeTrfase_CS"/>
</dbReference>
<dbReference type="Pfam" id="PF00590">
    <property type="entry name" value="TP_methylase"/>
    <property type="match status" value="1"/>
</dbReference>
<dbReference type="InterPro" id="IPR014777">
    <property type="entry name" value="4pyrrole_Mease_sub1"/>
</dbReference>
<dbReference type="CDD" id="cd11642">
    <property type="entry name" value="SUMT"/>
    <property type="match status" value="1"/>
</dbReference>
<evidence type="ECO:0000256" key="2">
    <source>
        <dbReference type="ARBA" id="ARBA00022603"/>
    </source>
</evidence>
<dbReference type="InterPro" id="IPR035996">
    <property type="entry name" value="4pyrrol_Methylase_sf"/>
</dbReference>
<dbReference type="InterPro" id="IPR000878">
    <property type="entry name" value="4pyrrol_Mease"/>
</dbReference>
<evidence type="ECO:0000256" key="4">
    <source>
        <dbReference type="ARBA" id="ARBA00022691"/>
    </source>
</evidence>
<accession>A0A382AM26</accession>
<dbReference type="Gene3D" id="3.40.1010.10">
    <property type="entry name" value="Cobalt-precorrin-4 Transmethylase, Domain 1"/>
    <property type="match status" value="1"/>
</dbReference>
<dbReference type="EC" id="2.1.1.107" evidence="1"/>
<dbReference type="CDD" id="cd06578">
    <property type="entry name" value="HemD"/>
    <property type="match status" value="1"/>
</dbReference>
<dbReference type="FunFam" id="3.40.1010.10:FF:000001">
    <property type="entry name" value="Siroheme synthase"/>
    <property type="match status" value="1"/>
</dbReference>
<keyword evidence="2" id="KW-0489">Methyltransferase</keyword>
<keyword evidence="4" id="KW-0949">S-adenosyl-L-methionine</keyword>
<dbReference type="GO" id="GO:0019354">
    <property type="term" value="P:siroheme biosynthetic process"/>
    <property type="evidence" value="ECO:0007669"/>
    <property type="project" value="InterPro"/>
</dbReference>
<dbReference type="InterPro" id="IPR050161">
    <property type="entry name" value="Siro_Cobalamin_biosynth"/>
</dbReference>
<feature type="domain" description="Tetrapyrrole methylase" evidence="6">
    <location>
        <begin position="2"/>
        <end position="198"/>
    </location>
</feature>
<dbReference type="PANTHER" id="PTHR45790">
    <property type="entry name" value="SIROHEME SYNTHASE-RELATED"/>
    <property type="match status" value="1"/>
</dbReference>
<dbReference type="PANTHER" id="PTHR45790:SF3">
    <property type="entry name" value="S-ADENOSYL-L-METHIONINE-DEPENDENT UROPORPHYRINOGEN III METHYLTRANSFERASE, CHLOROPLASTIC"/>
    <property type="match status" value="1"/>
</dbReference>
<evidence type="ECO:0000313" key="8">
    <source>
        <dbReference type="EMBL" id="SVB02508.1"/>
    </source>
</evidence>
<dbReference type="FunFam" id="3.30.950.10:FF:000001">
    <property type="entry name" value="Siroheme synthase"/>
    <property type="match status" value="1"/>
</dbReference>
<dbReference type="InterPro" id="IPR036108">
    <property type="entry name" value="4pyrrol_syn_uPrphyn_synt_sf"/>
</dbReference>
<dbReference type="NCBIfam" id="TIGR01469">
    <property type="entry name" value="cobA_cysG_Cterm"/>
    <property type="match status" value="1"/>
</dbReference>
<dbReference type="InterPro" id="IPR006366">
    <property type="entry name" value="CobA/CysG_C"/>
</dbReference>
<reference evidence="8" key="1">
    <citation type="submission" date="2018-05" db="EMBL/GenBank/DDBJ databases">
        <authorList>
            <person name="Lanie J.A."/>
            <person name="Ng W.-L."/>
            <person name="Kazmierczak K.M."/>
            <person name="Andrzejewski T.M."/>
            <person name="Davidsen T.M."/>
            <person name="Wayne K.J."/>
            <person name="Tettelin H."/>
            <person name="Glass J.I."/>
            <person name="Rusch D."/>
            <person name="Podicherti R."/>
            <person name="Tsui H.-C.T."/>
            <person name="Winkler M.E."/>
        </authorList>
    </citation>
    <scope>NUCLEOTIDE SEQUENCE</scope>
</reference>
<feature type="domain" description="Tetrapyrrole biosynthesis uroporphyrinogen III synthase" evidence="7">
    <location>
        <begin position="251"/>
        <end position="475"/>
    </location>
</feature>
<evidence type="ECO:0000259" key="6">
    <source>
        <dbReference type="Pfam" id="PF00590"/>
    </source>
</evidence>
<dbReference type="InterPro" id="IPR014776">
    <property type="entry name" value="4pyrrole_Mease_sub2"/>
</dbReference>
<dbReference type="NCBIfam" id="NF004790">
    <property type="entry name" value="PRK06136.1"/>
    <property type="match status" value="1"/>
</dbReference>
<dbReference type="PROSITE" id="PS00840">
    <property type="entry name" value="SUMT_2"/>
    <property type="match status" value="1"/>
</dbReference>
<proteinExistence type="predicted"/>
<dbReference type="EMBL" id="UINC01025949">
    <property type="protein sequence ID" value="SVB02508.1"/>
    <property type="molecule type" value="Genomic_DNA"/>
</dbReference>
<sequence>MITRRGAYLIEHADVIIYDRLVSSDILDLAAVSTEMVDVGKTPGKYNISQLEINYLLIDKAKRGKMVVRLKGGDPFVFGRGAEEAAALSEEGIHFEVVPGVTSAIAGPGSVGIPVTDRGKASYFTVVTASEDPTKTDSDINWDAIAKGNETIVVLMGSKNIDEISNVLIEGGRDPSTPAALVESATMADQREVFGMLANIGALAALSKISAPCVLVIGEVVKSAKKLQVRTNFPLLGKKILVTRSRDQASKLSMSLRDLGAEVVELPTIAISPINDYKYLDMSIANISDYQWVIFSSANAVNTLYSRLSQMGLDSRHFSKVKIGAIGPATCRALRLEGISPDFIPPRAVSDSLIANFSRPESLLQKILLPSPEAAPETIKMGLEKLGWTVHKVDAYKTIMPKQSVKRAGRLFNESLDMVTFTSSSTVTNLDAMLESGIPPEVSIACIGPVTAETAREIGMKPDIVAEEHTINGLVSAITIFYSS</sequence>
<evidence type="ECO:0000259" key="7">
    <source>
        <dbReference type="Pfam" id="PF02602"/>
    </source>
</evidence>
<dbReference type="AlphaFoldDB" id="A0A382AM26"/>
<evidence type="ECO:0000256" key="3">
    <source>
        <dbReference type="ARBA" id="ARBA00022679"/>
    </source>
</evidence>
<keyword evidence="3" id="KW-0808">Transferase</keyword>
<dbReference type="InterPro" id="IPR003754">
    <property type="entry name" value="4pyrrol_synth_uPrphyn_synth"/>
</dbReference>
<dbReference type="Gene3D" id="3.30.950.10">
    <property type="entry name" value="Methyltransferase, Cobalt-precorrin-4 Transmethylase, Domain 2"/>
    <property type="match status" value="1"/>
</dbReference>
<organism evidence="8">
    <name type="scientific">marine metagenome</name>
    <dbReference type="NCBI Taxonomy" id="408172"/>
    <lineage>
        <taxon>unclassified sequences</taxon>
        <taxon>metagenomes</taxon>
        <taxon>ecological metagenomes</taxon>
    </lineage>
</organism>
<evidence type="ECO:0000256" key="1">
    <source>
        <dbReference type="ARBA" id="ARBA00012162"/>
    </source>
</evidence>
<keyword evidence="5" id="KW-0627">Porphyrin biosynthesis</keyword>
<gene>
    <name evidence="8" type="ORF">METZ01_LOCUS155362</name>
</gene>
<name>A0A382AM26_9ZZZZ</name>
<dbReference type="GO" id="GO:0004851">
    <property type="term" value="F:uroporphyrin-III C-methyltransferase activity"/>
    <property type="evidence" value="ECO:0007669"/>
    <property type="project" value="UniProtKB-EC"/>
</dbReference>
<dbReference type="SUPFAM" id="SSF69618">
    <property type="entry name" value="HemD-like"/>
    <property type="match status" value="1"/>
</dbReference>
<dbReference type="SUPFAM" id="SSF53790">
    <property type="entry name" value="Tetrapyrrole methylase"/>
    <property type="match status" value="1"/>
</dbReference>
<protein>
    <recommendedName>
        <fullName evidence="1">uroporphyrinogen-III C-methyltransferase</fullName>
        <ecNumber evidence="1">2.1.1.107</ecNumber>
    </recommendedName>
</protein>
<dbReference type="Gene3D" id="3.40.50.10090">
    <property type="match status" value="2"/>
</dbReference>
<dbReference type="GO" id="GO:0004852">
    <property type="term" value="F:uroporphyrinogen-III synthase activity"/>
    <property type="evidence" value="ECO:0007669"/>
    <property type="project" value="InterPro"/>
</dbReference>
<evidence type="ECO:0000256" key="5">
    <source>
        <dbReference type="ARBA" id="ARBA00023244"/>
    </source>
</evidence>